<comment type="similarity">
    <text evidence="3">Belongs to the HARBI1 family.</text>
</comment>
<evidence type="ECO:0000313" key="9">
    <source>
        <dbReference type="EMBL" id="KAH0622025.1"/>
    </source>
</evidence>
<gene>
    <name evidence="9" type="ORF">JD844_023912</name>
</gene>
<keyword evidence="5" id="KW-0479">Metal-binding</keyword>
<protein>
    <recommendedName>
        <fullName evidence="8">DDE Tnp4 domain-containing protein</fullName>
    </recommendedName>
</protein>
<dbReference type="PANTHER" id="PTHR22930:SF276">
    <property type="entry name" value="KRAB DOMAIN-CONTAINING PROTEIN"/>
    <property type="match status" value="1"/>
</dbReference>
<evidence type="ECO:0000256" key="1">
    <source>
        <dbReference type="ARBA" id="ARBA00001968"/>
    </source>
</evidence>
<evidence type="ECO:0000256" key="5">
    <source>
        <dbReference type="ARBA" id="ARBA00022723"/>
    </source>
</evidence>
<keyword evidence="4" id="KW-0540">Nuclease</keyword>
<keyword evidence="7" id="KW-0539">Nucleus</keyword>
<accession>A0ABQ7SXM3</accession>
<dbReference type="Proteomes" id="UP000826234">
    <property type="component" value="Unassembled WGS sequence"/>
</dbReference>
<keyword evidence="6" id="KW-0378">Hydrolase</keyword>
<dbReference type="PANTHER" id="PTHR22930">
    <property type="match status" value="1"/>
</dbReference>
<evidence type="ECO:0000256" key="4">
    <source>
        <dbReference type="ARBA" id="ARBA00022722"/>
    </source>
</evidence>
<name>A0ABQ7SXM3_PHRPL</name>
<evidence type="ECO:0000256" key="3">
    <source>
        <dbReference type="ARBA" id="ARBA00006958"/>
    </source>
</evidence>
<comment type="cofactor">
    <cofactor evidence="1">
        <name>a divalent metal cation</name>
        <dbReference type="ChEBI" id="CHEBI:60240"/>
    </cofactor>
</comment>
<dbReference type="Pfam" id="PF13359">
    <property type="entry name" value="DDE_Tnp_4"/>
    <property type="match status" value="1"/>
</dbReference>
<reference evidence="9 10" key="1">
    <citation type="journal article" date="2022" name="Gigascience">
        <title>A chromosome-level genome assembly and annotation of the desert horned lizard, Phrynosoma platyrhinos, provides insight into chromosomal rearrangements among reptiles.</title>
        <authorList>
            <person name="Koochekian N."/>
            <person name="Ascanio A."/>
            <person name="Farleigh K."/>
            <person name="Card D.C."/>
            <person name="Schield D.R."/>
            <person name="Castoe T.A."/>
            <person name="Jezkova T."/>
        </authorList>
    </citation>
    <scope>NUCLEOTIDE SEQUENCE [LARGE SCALE GENOMIC DNA]</scope>
    <source>
        <strain evidence="9">NK-2021</strain>
    </source>
</reference>
<dbReference type="InterPro" id="IPR027806">
    <property type="entry name" value="HARBI1_dom"/>
</dbReference>
<organism evidence="9 10">
    <name type="scientific">Phrynosoma platyrhinos</name>
    <name type="common">Desert horned lizard</name>
    <dbReference type="NCBI Taxonomy" id="52577"/>
    <lineage>
        <taxon>Eukaryota</taxon>
        <taxon>Metazoa</taxon>
        <taxon>Chordata</taxon>
        <taxon>Craniata</taxon>
        <taxon>Vertebrata</taxon>
        <taxon>Euteleostomi</taxon>
        <taxon>Lepidosauria</taxon>
        <taxon>Squamata</taxon>
        <taxon>Bifurcata</taxon>
        <taxon>Unidentata</taxon>
        <taxon>Episquamata</taxon>
        <taxon>Toxicofera</taxon>
        <taxon>Iguania</taxon>
        <taxon>Phrynosomatidae</taxon>
        <taxon>Phrynosomatinae</taxon>
        <taxon>Phrynosoma</taxon>
    </lineage>
</organism>
<evidence type="ECO:0000256" key="6">
    <source>
        <dbReference type="ARBA" id="ARBA00022801"/>
    </source>
</evidence>
<dbReference type="EMBL" id="JAIPUX010003289">
    <property type="protein sequence ID" value="KAH0622025.1"/>
    <property type="molecule type" value="Genomic_DNA"/>
</dbReference>
<sequence length="337" mass="37386">MSLQVMAGFEEMGFLQVIGIVDGCHCEIIAPMHQGGQFINRKNRYSMLLQGTCNHTGHFIDIPGGGGSESNHDSFVFRNSGICEALRASVYVPENPTVTIFGRQVGSLLVADAAYPIRTWVMTLFKGVLCPHQAVFNKRLKKVKNVIEGAFGHLKLWWRCLTAPLEVAEENVNPVIAACVILHNILESGGKVLTCRPPQSAIYTVDPADPVLLSADQEKLGIMAAWQVPFRIEYWRTRETTLMLDSIAQQHGTARRLMRYSYRGNINFYQVASRHMGQHGFARLAVQTKGVAGPAPVPPPAPNPDAPPPDFWNLVLERLECLEQQMSALEEAHHQGH</sequence>
<comment type="caution">
    <text evidence="9">The sequence shown here is derived from an EMBL/GenBank/DDBJ whole genome shotgun (WGS) entry which is preliminary data.</text>
</comment>
<evidence type="ECO:0000313" key="10">
    <source>
        <dbReference type="Proteomes" id="UP000826234"/>
    </source>
</evidence>
<proteinExistence type="inferred from homology"/>
<comment type="subcellular location">
    <subcellularLocation>
        <location evidence="2">Nucleus</location>
    </subcellularLocation>
</comment>
<feature type="domain" description="DDE Tnp4" evidence="8">
    <location>
        <begin position="21"/>
        <end position="184"/>
    </location>
</feature>
<keyword evidence="10" id="KW-1185">Reference proteome</keyword>
<evidence type="ECO:0000256" key="7">
    <source>
        <dbReference type="ARBA" id="ARBA00023242"/>
    </source>
</evidence>
<dbReference type="InterPro" id="IPR045249">
    <property type="entry name" value="HARBI1-like"/>
</dbReference>
<evidence type="ECO:0000259" key="8">
    <source>
        <dbReference type="Pfam" id="PF13359"/>
    </source>
</evidence>
<evidence type="ECO:0000256" key="2">
    <source>
        <dbReference type="ARBA" id="ARBA00004123"/>
    </source>
</evidence>